<feature type="domain" description="Phage tail tape measure protein" evidence="2">
    <location>
        <begin position="94"/>
        <end position="286"/>
    </location>
</feature>
<geneLocation type="plasmid" evidence="3 4">
    <name>unnamed</name>
</geneLocation>
<keyword evidence="4" id="KW-1185">Reference proteome</keyword>
<evidence type="ECO:0000256" key="1">
    <source>
        <dbReference type="SAM" id="Phobius"/>
    </source>
</evidence>
<sequence>MANLQLRIDALNNASRTINQVDGDLRRLGDRTVGVGQGMTAGLTAPIAAIGGVTTFWANESEKYTASVIEDLNLTEDEAKKVAETGKEVWLDGWGENLAHVQDSLVAVKRANEDLNGDALKDATSDVMLLQEKYQESAGVISMSTTNLSKKFGETEDKVRDMLYTFYQEGGNSSGEGLEVLNEYAQAYERAGYSLEGMMSVFLESQRNGVWSLDKVGDTVKEGFISLSNMTDKQKGMVSELGLSYKDLQSDINAGGKQAQDAFGRVLMGLSAMDNETRNMIGVELFKTQWEDVSETIILGLNEASKQGLDNFNGKLDEVKKKRDEMASDSWAEISRGFIDAIEPIGKEVLVILTDLAEAGLPIVQFLGNTIENMGPAGRKAVVGIGMLISGLGTLLVVGGTVINTVAGLFGGMGNLVRVFGRFMPLARLAGKRLLGLIPVVGWIIVAVWTLIDVFKFLYKNWDAITDGGLKIWNGFLDGLKAIGKGIGSLFTNVVDGVIWTFENGFGLLVGIVKSPINLIIDMINFVINKMNQLSFTVPNWAGKSIPGLEAGQTIGVSIPTIPRLHQGGIFNAPVPGGEGYALLKDGEQVINHRAGGNQTGSVYKGKDGKQYVNIILNIDGNKLVQALGVPLEELMNIELR</sequence>
<evidence type="ECO:0000313" key="3">
    <source>
        <dbReference type="EMBL" id="WIG00296.1"/>
    </source>
</evidence>
<keyword evidence="1" id="KW-0812">Transmembrane</keyword>
<feature type="transmembrane region" description="Helical" evidence="1">
    <location>
        <begin position="434"/>
        <end position="452"/>
    </location>
</feature>
<feature type="transmembrane region" description="Helical" evidence="1">
    <location>
        <begin position="381"/>
        <end position="413"/>
    </location>
</feature>
<organism evidence="3 4">
    <name type="scientific">Pontibacillus chungwhensis</name>
    <dbReference type="NCBI Taxonomy" id="265426"/>
    <lineage>
        <taxon>Bacteria</taxon>
        <taxon>Bacillati</taxon>
        <taxon>Bacillota</taxon>
        <taxon>Bacilli</taxon>
        <taxon>Bacillales</taxon>
        <taxon>Bacillaceae</taxon>
        <taxon>Pontibacillus</taxon>
    </lineage>
</organism>
<keyword evidence="1" id="KW-1133">Transmembrane helix</keyword>
<evidence type="ECO:0000259" key="2">
    <source>
        <dbReference type="Pfam" id="PF10145"/>
    </source>
</evidence>
<keyword evidence="3" id="KW-0614">Plasmid</keyword>
<gene>
    <name evidence="3" type="ORF">QNI29_21050</name>
</gene>
<feature type="transmembrane region" description="Helical" evidence="1">
    <location>
        <begin position="506"/>
        <end position="528"/>
    </location>
</feature>
<evidence type="ECO:0000313" key="4">
    <source>
        <dbReference type="Proteomes" id="UP001236652"/>
    </source>
</evidence>
<dbReference type="EMBL" id="CP126447">
    <property type="protein sequence ID" value="WIG00296.1"/>
    <property type="molecule type" value="Genomic_DNA"/>
</dbReference>
<keyword evidence="1" id="KW-0472">Membrane</keyword>
<dbReference type="Proteomes" id="UP001236652">
    <property type="component" value="Plasmid unnamed"/>
</dbReference>
<dbReference type="Pfam" id="PF10145">
    <property type="entry name" value="PhageMin_Tail"/>
    <property type="match status" value="1"/>
</dbReference>
<name>A0ABY8V3T3_9BACI</name>
<dbReference type="RefSeq" id="WP_231419923.1">
    <property type="nucleotide sequence ID" value="NZ_CP126447.1"/>
</dbReference>
<dbReference type="InterPro" id="IPR010090">
    <property type="entry name" value="Phage_tape_meas"/>
</dbReference>
<proteinExistence type="predicted"/>
<accession>A0ABY8V3T3</accession>
<protein>
    <submittedName>
        <fullName evidence="3">Phage tail tape measure protein</fullName>
    </submittedName>
</protein>
<reference evidence="3 4" key="1">
    <citation type="submission" date="2023-05" db="EMBL/GenBank/DDBJ databases">
        <title>Comparative genomics reveals the evidence of polycyclic aromatic hydrocarbons degradation in moderately halophilic genus Pontibacillus.</title>
        <authorList>
            <person name="Yang H."/>
            <person name="Qian Z."/>
        </authorList>
    </citation>
    <scope>NUCLEOTIDE SEQUENCE [LARGE SCALE GENOMIC DNA]</scope>
    <source>
        <strain evidence="4">HN14</strain>
        <plasmid evidence="3 4">unnamed</plasmid>
    </source>
</reference>